<dbReference type="PANTHER" id="PTHR12411">
    <property type="entry name" value="CYSTEINE PROTEASE FAMILY C1-RELATED"/>
    <property type="match status" value="1"/>
</dbReference>
<dbReference type="Proteomes" id="UP000039865">
    <property type="component" value="Unassembled WGS sequence"/>
</dbReference>
<keyword evidence="2" id="KW-0865">Zymogen</keyword>
<evidence type="ECO:0000259" key="6">
    <source>
        <dbReference type="SMART" id="SM00848"/>
    </source>
</evidence>
<dbReference type="CDD" id="cd02248">
    <property type="entry name" value="Peptidase_C1A"/>
    <property type="match status" value="1"/>
</dbReference>
<name>A0A078B1A4_STYLE</name>
<dbReference type="InterPro" id="IPR000668">
    <property type="entry name" value="Peptidase_C1A_C"/>
</dbReference>
<dbReference type="PROSITE" id="PS00639">
    <property type="entry name" value="THIOL_PROTEASE_HIS"/>
    <property type="match status" value="1"/>
</dbReference>
<evidence type="ECO:0000256" key="4">
    <source>
        <dbReference type="SAM" id="Phobius"/>
    </source>
</evidence>
<dbReference type="PRINTS" id="PR00705">
    <property type="entry name" value="PAPAIN"/>
</dbReference>
<dbReference type="PROSITE" id="PS00640">
    <property type="entry name" value="THIOL_PROTEASE_ASN"/>
    <property type="match status" value="1"/>
</dbReference>
<sequence>MSTIKKIVITIFLAIVMGISIFLCIVDQPKTSLNLAGEIANESIRYQFSNQLAKFSKNYQSVEDFNKALLNFQENQKVIDKYNAKNNGVQLGLNKFFDMDINAFKAQYLGKKKVSSAIIKKAKDDANSLSLAALKAAAASTQPTPKPDKRNLQWFFMKTTQTTTPKPPSVSTDYRGDSVGSFDWRSYNKITTPKDQLGCGSCYAFSSIGAMESLLLIKNQSLFQGINLSEQQIVDCTIPQGNEGCLGGYELSVYQYTSRTGIATENNYPYIGKKQICKRTGWIKTNSFQYYESNLSAVTIRKIIAKQPASIGICSSDRQFMLYKSGIFMNTESYKCCVDVDHAVLLIGWGKDKTYGNYWIIKNSWGTGWGEGGYMRIQMIEDTYEQTCGIGYDLTHPLIN</sequence>
<keyword evidence="4" id="KW-0812">Transmembrane</keyword>
<dbReference type="InterPro" id="IPR025661">
    <property type="entry name" value="Pept_asp_AS"/>
</dbReference>
<dbReference type="SMART" id="SM00645">
    <property type="entry name" value="Pept_C1"/>
    <property type="match status" value="1"/>
</dbReference>
<dbReference type="GO" id="GO:0008234">
    <property type="term" value="F:cysteine-type peptidase activity"/>
    <property type="evidence" value="ECO:0007669"/>
    <property type="project" value="InterPro"/>
</dbReference>
<feature type="domain" description="Cathepsin propeptide inhibitor" evidence="6">
    <location>
        <begin position="48"/>
        <end position="104"/>
    </location>
</feature>
<evidence type="ECO:0000313" key="7">
    <source>
        <dbReference type="EMBL" id="CDW87137.1"/>
    </source>
</evidence>
<evidence type="ECO:0000313" key="8">
    <source>
        <dbReference type="Proteomes" id="UP000039865"/>
    </source>
</evidence>
<dbReference type="SUPFAM" id="SSF54001">
    <property type="entry name" value="Cysteine proteinases"/>
    <property type="match status" value="1"/>
</dbReference>
<feature type="domain" description="Peptidase C1A papain C-terminal" evidence="5">
    <location>
        <begin position="178"/>
        <end position="398"/>
    </location>
</feature>
<feature type="transmembrane region" description="Helical" evidence="4">
    <location>
        <begin position="7"/>
        <end position="26"/>
    </location>
</feature>
<evidence type="ECO:0000256" key="3">
    <source>
        <dbReference type="ARBA" id="ARBA00023157"/>
    </source>
</evidence>
<reference evidence="7 8" key="1">
    <citation type="submission" date="2014-06" db="EMBL/GenBank/DDBJ databases">
        <authorList>
            <person name="Swart Estienne"/>
        </authorList>
    </citation>
    <scope>NUCLEOTIDE SEQUENCE [LARGE SCALE GENOMIC DNA]</scope>
    <source>
        <strain evidence="7 8">130c</strain>
    </source>
</reference>
<dbReference type="InParanoid" id="A0A078B1A4"/>
<dbReference type="InterPro" id="IPR013201">
    <property type="entry name" value="Prot_inhib_I29"/>
</dbReference>
<dbReference type="InterPro" id="IPR039417">
    <property type="entry name" value="Peptidase_C1A_papain-like"/>
</dbReference>
<keyword evidence="4" id="KW-1133">Transmembrane helix</keyword>
<proteinExistence type="inferred from homology"/>
<dbReference type="Pfam" id="PF00112">
    <property type="entry name" value="Peptidase_C1"/>
    <property type="match status" value="1"/>
</dbReference>
<dbReference type="SMART" id="SM00848">
    <property type="entry name" value="Inhibitor_I29"/>
    <property type="match status" value="1"/>
</dbReference>
<dbReference type="InterPro" id="IPR025660">
    <property type="entry name" value="Pept_his_AS"/>
</dbReference>
<dbReference type="AlphaFoldDB" id="A0A078B1A4"/>
<dbReference type="OrthoDB" id="190265at2759"/>
<evidence type="ECO:0000256" key="1">
    <source>
        <dbReference type="ARBA" id="ARBA00008455"/>
    </source>
</evidence>
<evidence type="ECO:0008006" key="9">
    <source>
        <dbReference type="Google" id="ProtNLM"/>
    </source>
</evidence>
<dbReference type="Pfam" id="PF08246">
    <property type="entry name" value="Inhibitor_I29"/>
    <property type="match status" value="1"/>
</dbReference>
<dbReference type="Gene3D" id="3.90.70.10">
    <property type="entry name" value="Cysteine proteinases"/>
    <property type="match status" value="1"/>
</dbReference>
<keyword evidence="4" id="KW-0472">Membrane</keyword>
<gene>
    <name evidence="7" type="primary">Contig12901.g13758</name>
    <name evidence="7" type="ORF">STYLEM_16239</name>
</gene>
<keyword evidence="8" id="KW-1185">Reference proteome</keyword>
<dbReference type="OMA" id="IFMNTES"/>
<evidence type="ECO:0000259" key="5">
    <source>
        <dbReference type="SMART" id="SM00645"/>
    </source>
</evidence>
<protein>
    <recommendedName>
        <fullName evidence="9">Papain family cysteine protease</fullName>
    </recommendedName>
</protein>
<organism evidence="7 8">
    <name type="scientific">Stylonychia lemnae</name>
    <name type="common">Ciliate</name>
    <dbReference type="NCBI Taxonomy" id="5949"/>
    <lineage>
        <taxon>Eukaryota</taxon>
        <taxon>Sar</taxon>
        <taxon>Alveolata</taxon>
        <taxon>Ciliophora</taxon>
        <taxon>Intramacronucleata</taxon>
        <taxon>Spirotrichea</taxon>
        <taxon>Stichotrichia</taxon>
        <taxon>Sporadotrichida</taxon>
        <taxon>Oxytrichidae</taxon>
        <taxon>Stylonychinae</taxon>
        <taxon>Stylonychia</taxon>
    </lineage>
</organism>
<keyword evidence="3" id="KW-1015">Disulfide bond</keyword>
<evidence type="ECO:0000256" key="2">
    <source>
        <dbReference type="ARBA" id="ARBA00023145"/>
    </source>
</evidence>
<dbReference type="InterPro" id="IPR013128">
    <property type="entry name" value="Peptidase_C1A"/>
</dbReference>
<comment type="similarity">
    <text evidence="1">Belongs to the peptidase C1 family.</text>
</comment>
<dbReference type="PROSITE" id="PS00139">
    <property type="entry name" value="THIOL_PROTEASE_CYS"/>
    <property type="match status" value="1"/>
</dbReference>
<accession>A0A078B1A4</accession>
<dbReference type="InterPro" id="IPR038765">
    <property type="entry name" value="Papain-like_cys_pep_sf"/>
</dbReference>
<dbReference type="GO" id="GO:0006508">
    <property type="term" value="P:proteolysis"/>
    <property type="evidence" value="ECO:0007669"/>
    <property type="project" value="InterPro"/>
</dbReference>
<dbReference type="EMBL" id="CCKQ01015314">
    <property type="protein sequence ID" value="CDW87137.1"/>
    <property type="molecule type" value="Genomic_DNA"/>
</dbReference>
<dbReference type="InterPro" id="IPR000169">
    <property type="entry name" value="Pept_cys_AS"/>
</dbReference>